<dbReference type="SMART" id="SM00389">
    <property type="entry name" value="HOX"/>
    <property type="match status" value="1"/>
</dbReference>
<feature type="region of interest" description="Disordered" evidence="3">
    <location>
        <begin position="1"/>
        <end position="35"/>
    </location>
</feature>
<dbReference type="GO" id="GO:0005634">
    <property type="term" value="C:nucleus"/>
    <property type="evidence" value="ECO:0007669"/>
    <property type="project" value="UniProtKB-SubCell"/>
</dbReference>
<dbReference type="EMBL" id="MCGO01000003">
    <property type="protein sequence ID" value="ORY52309.1"/>
    <property type="molecule type" value="Genomic_DNA"/>
</dbReference>
<keyword evidence="1 2" id="KW-0539">Nucleus</keyword>
<feature type="compositionally biased region" description="Basic and acidic residues" evidence="3">
    <location>
        <begin position="248"/>
        <end position="260"/>
    </location>
</feature>
<evidence type="ECO:0000313" key="5">
    <source>
        <dbReference type="EMBL" id="ORY52309.1"/>
    </source>
</evidence>
<dbReference type="Pfam" id="PF00046">
    <property type="entry name" value="Homeodomain"/>
    <property type="match status" value="1"/>
</dbReference>
<feature type="region of interest" description="Disordered" evidence="3">
    <location>
        <begin position="248"/>
        <end position="283"/>
    </location>
</feature>
<evidence type="ECO:0000313" key="6">
    <source>
        <dbReference type="Proteomes" id="UP000193642"/>
    </source>
</evidence>
<dbReference type="PROSITE" id="PS50071">
    <property type="entry name" value="HOMEOBOX_2"/>
    <property type="match status" value="1"/>
</dbReference>
<evidence type="ECO:0000256" key="2">
    <source>
        <dbReference type="RuleBase" id="RU000682"/>
    </source>
</evidence>
<evidence type="ECO:0000256" key="3">
    <source>
        <dbReference type="SAM" id="MobiDB-lite"/>
    </source>
</evidence>
<dbReference type="Gene3D" id="1.10.10.60">
    <property type="entry name" value="Homeodomain-like"/>
    <property type="match status" value="1"/>
</dbReference>
<accession>A0A1Y2CZ61</accession>
<gene>
    <name evidence="5" type="ORF">BCR33DRAFT_761541</name>
</gene>
<name>A0A1Y2CZ61_9FUNG</name>
<keyword evidence="6" id="KW-1185">Reference proteome</keyword>
<comment type="subcellular location">
    <subcellularLocation>
        <location evidence="1 2">Nucleus</location>
    </subcellularLocation>
</comment>
<organism evidence="5 6">
    <name type="scientific">Rhizoclosmatium globosum</name>
    <dbReference type="NCBI Taxonomy" id="329046"/>
    <lineage>
        <taxon>Eukaryota</taxon>
        <taxon>Fungi</taxon>
        <taxon>Fungi incertae sedis</taxon>
        <taxon>Chytridiomycota</taxon>
        <taxon>Chytridiomycota incertae sedis</taxon>
        <taxon>Chytridiomycetes</taxon>
        <taxon>Chytridiales</taxon>
        <taxon>Chytriomycetaceae</taxon>
        <taxon>Rhizoclosmatium</taxon>
    </lineage>
</organism>
<protein>
    <recommendedName>
        <fullName evidence="4">Homeobox domain-containing protein</fullName>
    </recommendedName>
</protein>
<proteinExistence type="predicted"/>
<feature type="DNA-binding region" description="Homeobox" evidence="1">
    <location>
        <begin position="202"/>
        <end position="254"/>
    </location>
</feature>
<evidence type="ECO:0000259" key="4">
    <source>
        <dbReference type="PROSITE" id="PS50071"/>
    </source>
</evidence>
<keyword evidence="1 2" id="KW-0371">Homeobox</keyword>
<comment type="caution">
    <text evidence="5">The sequence shown here is derived from an EMBL/GenBank/DDBJ whole genome shotgun (WGS) entry which is preliminary data.</text>
</comment>
<dbReference type="SUPFAM" id="SSF46689">
    <property type="entry name" value="Homeodomain-like"/>
    <property type="match status" value="1"/>
</dbReference>
<sequence length="300" mass="33543">MEATTTNSKTGYTTQQGYSQHFLPSPPYVSKVHSSNNPINSVKPLATPPTPTPTFIYAPPPTEQLSHTLPNHFIVPSHVQHQAHSHTVQPPLRHFHHHGKPPPPITIPIILAKLPPTTPHTTTTSPSTPKTAASLSFTQTTNPITTTTSKSPDQNDPLKASLNHSHNMMYPTPQQVSTLVVVTHKPIRGTTKPATITSPTELTASQHRLLEKIYKTHPAPSRDTMKRVSDRMGVAMRAISGWFQMKRREERKRVEEERRGKSGNGDLYIVHRPDRDETRTESVKRQGDVRPFVMRIEALI</sequence>
<feature type="compositionally biased region" description="Basic and acidic residues" evidence="3">
    <location>
        <begin position="269"/>
        <end position="283"/>
    </location>
</feature>
<dbReference type="InterPro" id="IPR001356">
    <property type="entry name" value="HD"/>
</dbReference>
<dbReference type="AlphaFoldDB" id="A0A1Y2CZ61"/>
<feature type="domain" description="Homeobox" evidence="4">
    <location>
        <begin position="200"/>
        <end position="253"/>
    </location>
</feature>
<dbReference type="Proteomes" id="UP000193642">
    <property type="component" value="Unassembled WGS sequence"/>
</dbReference>
<evidence type="ECO:0000256" key="1">
    <source>
        <dbReference type="PROSITE-ProRule" id="PRU00108"/>
    </source>
</evidence>
<dbReference type="GO" id="GO:0003677">
    <property type="term" value="F:DNA binding"/>
    <property type="evidence" value="ECO:0007669"/>
    <property type="project" value="UniProtKB-UniRule"/>
</dbReference>
<feature type="compositionally biased region" description="Polar residues" evidence="3">
    <location>
        <begin position="1"/>
        <end position="19"/>
    </location>
</feature>
<reference evidence="5 6" key="1">
    <citation type="submission" date="2016-07" db="EMBL/GenBank/DDBJ databases">
        <title>Pervasive Adenine N6-methylation of Active Genes in Fungi.</title>
        <authorList>
            <consortium name="DOE Joint Genome Institute"/>
            <person name="Mondo S.J."/>
            <person name="Dannebaum R.O."/>
            <person name="Kuo R.C."/>
            <person name="Labutti K."/>
            <person name="Haridas S."/>
            <person name="Kuo A."/>
            <person name="Salamov A."/>
            <person name="Ahrendt S.R."/>
            <person name="Lipzen A."/>
            <person name="Sullivan W."/>
            <person name="Andreopoulos W.B."/>
            <person name="Clum A."/>
            <person name="Lindquist E."/>
            <person name="Daum C."/>
            <person name="Ramamoorthy G.K."/>
            <person name="Gryganskyi A."/>
            <person name="Culley D."/>
            <person name="Magnuson J.K."/>
            <person name="James T.Y."/>
            <person name="O'Malley M.A."/>
            <person name="Stajich J.E."/>
            <person name="Spatafora J.W."/>
            <person name="Visel A."/>
            <person name="Grigoriev I.V."/>
        </authorList>
    </citation>
    <scope>NUCLEOTIDE SEQUENCE [LARGE SCALE GENOMIC DNA]</scope>
    <source>
        <strain evidence="5 6">JEL800</strain>
    </source>
</reference>
<dbReference type="InterPro" id="IPR009057">
    <property type="entry name" value="Homeodomain-like_sf"/>
</dbReference>
<dbReference type="CDD" id="cd00086">
    <property type="entry name" value="homeodomain"/>
    <property type="match status" value="1"/>
</dbReference>
<keyword evidence="1 2" id="KW-0238">DNA-binding</keyword>